<evidence type="ECO:0000259" key="7">
    <source>
        <dbReference type="Pfam" id="PF12823"/>
    </source>
</evidence>
<evidence type="ECO:0000313" key="8">
    <source>
        <dbReference type="EMBL" id="SOR32689.1"/>
    </source>
</evidence>
<keyword evidence="2" id="KW-1003">Cell membrane</keyword>
<feature type="domain" description="DUF3817" evidence="7">
    <location>
        <begin position="35"/>
        <end position="122"/>
    </location>
</feature>
<evidence type="ECO:0000256" key="6">
    <source>
        <dbReference type="SAM" id="Phobius"/>
    </source>
</evidence>
<gene>
    <name evidence="8" type="ORF">TK0001_6130</name>
</gene>
<evidence type="ECO:0000256" key="3">
    <source>
        <dbReference type="ARBA" id="ARBA00022692"/>
    </source>
</evidence>
<evidence type="ECO:0000256" key="5">
    <source>
        <dbReference type="ARBA" id="ARBA00023136"/>
    </source>
</evidence>
<keyword evidence="4 6" id="KW-1133">Transmembrane helix</keyword>
<dbReference type="AlphaFoldDB" id="A0A2N9AZE8"/>
<organism evidence="8 9">
    <name type="scientific">Methylorubrum extorquens</name>
    <name type="common">Methylobacterium dichloromethanicum</name>
    <name type="synonym">Methylobacterium extorquens</name>
    <dbReference type="NCBI Taxonomy" id="408"/>
    <lineage>
        <taxon>Bacteria</taxon>
        <taxon>Pseudomonadati</taxon>
        <taxon>Pseudomonadota</taxon>
        <taxon>Alphaproteobacteria</taxon>
        <taxon>Hyphomicrobiales</taxon>
        <taxon>Methylobacteriaceae</taxon>
        <taxon>Methylorubrum</taxon>
    </lineage>
</organism>
<feature type="transmembrane region" description="Helical" evidence="6">
    <location>
        <begin position="70"/>
        <end position="88"/>
    </location>
</feature>
<dbReference type="EMBL" id="LT962688">
    <property type="protein sequence ID" value="SOR32689.1"/>
    <property type="molecule type" value="Genomic_DNA"/>
</dbReference>
<proteinExistence type="predicted"/>
<dbReference type="NCBIfam" id="TIGR03954">
    <property type="entry name" value="integ_memb_HG"/>
    <property type="match status" value="1"/>
</dbReference>
<dbReference type="GO" id="GO:0005886">
    <property type="term" value="C:plasma membrane"/>
    <property type="evidence" value="ECO:0007669"/>
    <property type="project" value="UniProtKB-SubCell"/>
</dbReference>
<keyword evidence="3 6" id="KW-0812">Transmembrane</keyword>
<feature type="transmembrane region" description="Helical" evidence="6">
    <location>
        <begin position="100"/>
        <end position="120"/>
    </location>
</feature>
<keyword evidence="5 6" id="KW-0472">Membrane</keyword>
<dbReference type="Pfam" id="PF12823">
    <property type="entry name" value="DUF3817"/>
    <property type="match status" value="1"/>
</dbReference>
<evidence type="ECO:0000256" key="4">
    <source>
        <dbReference type="ARBA" id="ARBA00022989"/>
    </source>
</evidence>
<evidence type="ECO:0000256" key="1">
    <source>
        <dbReference type="ARBA" id="ARBA00004651"/>
    </source>
</evidence>
<reference evidence="9" key="1">
    <citation type="submission" date="2017-10" db="EMBL/GenBank/DDBJ databases">
        <authorList>
            <person name="Regsiter A."/>
            <person name="William W."/>
        </authorList>
    </citation>
    <scope>NUCLEOTIDE SEQUENCE [LARGE SCALE GENOMIC DNA]</scope>
</reference>
<accession>A0A2N9AZE8</accession>
<dbReference type="Proteomes" id="UP000233769">
    <property type="component" value="Chromosome tk0001"/>
</dbReference>
<evidence type="ECO:0000256" key="2">
    <source>
        <dbReference type="ARBA" id="ARBA00022475"/>
    </source>
</evidence>
<dbReference type="InterPro" id="IPR023845">
    <property type="entry name" value="DUF3817_TM"/>
</dbReference>
<comment type="subcellular location">
    <subcellularLocation>
        <location evidence="1">Cell membrane</location>
        <topology evidence="1">Multi-pass membrane protein</topology>
    </subcellularLocation>
</comment>
<sequence length="134" mass="14554">MSTDRWRNEWLYGPEPIGSVVPTVESEHADLKPLQWLGIAAIAEATTLLLLVGVAVPLKHLGDWPLAVRVLGPVHGFTFVAYLWLLLRSLGAGLLSRSEAARLAASAFVPVAGYLTARFLTRRVSGRPDRGSAR</sequence>
<name>A0A2N9AZE8_METEX</name>
<protein>
    <recommendedName>
        <fullName evidence="7">DUF3817 domain-containing protein</fullName>
    </recommendedName>
</protein>
<evidence type="ECO:0000313" key="9">
    <source>
        <dbReference type="Proteomes" id="UP000233769"/>
    </source>
</evidence>
<feature type="transmembrane region" description="Helical" evidence="6">
    <location>
        <begin position="36"/>
        <end position="58"/>
    </location>
</feature>